<dbReference type="eggNOG" id="COG0583">
    <property type="taxonomic scope" value="Bacteria"/>
</dbReference>
<dbReference type="HOGENOM" id="CLU_039613_37_1_5"/>
<evidence type="ECO:0000256" key="4">
    <source>
        <dbReference type="ARBA" id="ARBA00023163"/>
    </source>
</evidence>
<name>M9R5N0_9RHOB</name>
<reference evidence="6 7" key="1">
    <citation type="journal article" date="2013" name="PLoS ONE">
        <title>Poles Apart: Arctic and Antarctic Octadecabacter strains Share High Genome Plasticity and a New Type of Xanthorhodopsin.</title>
        <authorList>
            <person name="Vollmers J."/>
            <person name="Voget S."/>
            <person name="Dietrich S."/>
            <person name="Gollnow K."/>
            <person name="Smits M."/>
            <person name="Meyer K."/>
            <person name="Brinkhoff T."/>
            <person name="Simon M."/>
            <person name="Daniel R."/>
        </authorList>
    </citation>
    <scope>NUCLEOTIDE SEQUENCE [LARGE SCALE GENOMIC DNA]</scope>
    <source>
        <strain evidence="6 7">307</strain>
    </source>
</reference>
<organism evidence="6 7">
    <name type="scientific">Octadecabacter antarcticus 307</name>
    <dbReference type="NCBI Taxonomy" id="391626"/>
    <lineage>
        <taxon>Bacteria</taxon>
        <taxon>Pseudomonadati</taxon>
        <taxon>Pseudomonadota</taxon>
        <taxon>Alphaproteobacteria</taxon>
        <taxon>Rhodobacterales</taxon>
        <taxon>Roseobacteraceae</taxon>
        <taxon>Octadecabacter</taxon>
    </lineage>
</organism>
<dbReference type="InterPro" id="IPR005119">
    <property type="entry name" value="LysR_subst-bd"/>
</dbReference>
<dbReference type="SUPFAM" id="SSF46785">
    <property type="entry name" value="Winged helix' DNA-binding domain"/>
    <property type="match status" value="1"/>
</dbReference>
<dbReference type="PRINTS" id="PR00039">
    <property type="entry name" value="HTHLYSR"/>
</dbReference>
<dbReference type="GO" id="GO:0006351">
    <property type="term" value="P:DNA-templated transcription"/>
    <property type="evidence" value="ECO:0007669"/>
    <property type="project" value="TreeGrafter"/>
</dbReference>
<dbReference type="InterPro" id="IPR058163">
    <property type="entry name" value="LysR-type_TF_proteobact-type"/>
</dbReference>
<dbReference type="Proteomes" id="UP000005307">
    <property type="component" value="Chromosome"/>
</dbReference>
<dbReference type="GO" id="GO:0043565">
    <property type="term" value="F:sequence-specific DNA binding"/>
    <property type="evidence" value="ECO:0007669"/>
    <property type="project" value="TreeGrafter"/>
</dbReference>
<dbReference type="Pfam" id="PF00126">
    <property type="entry name" value="HTH_1"/>
    <property type="match status" value="1"/>
</dbReference>
<dbReference type="Gene3D" id="3.40.190.10">
    <property type="entry name" value="Periplasmic binding protein-like II"/>
    <property type="match status" value="2"/>
</dbReference>
<dbReference type="AlphaFoldDB" id="M9R5N0"/>
<proteinExistence type="inferred from homology"/>
<feature type="domain" description="HTH lysR-type" evidence="5">
    <location>
        <begin position="10"/>
        <end position="67"/>
    </location>
</feature>
<gene>
    <name evidence="6" type="ORF">OAN307_c23050</name>
</gene>
<dbReference type="InterPro" id="IPR036388">
    <property type="entry name" value="WH-like_DNA-bd_sf"/>
</dbReference>
<keyword evidence="3" id="KW-0238">DNA-binding</keyword>
<dbReference type="EMBL" id="CP003740">
    <property type="protein sequence ID" value="AGI67929.1"/>
    <property type="molecule type" value="Genomic_DNA"/>
</dbReference>
<dbReference type="PROSITE" id="PS50931">
    <property type="entry name" value="HTH_LYSR"/>
    <property type="match status" value="1"/>
</dbReference>
<dbReference type="PANTHER" id="PTHR30537:SF26">
    <property type="entry name" value="GLYCINE CLEAVAGE SYSTEM TRANSCRIPTIONAL ACTIVATOR"/>
    <property type="match status" value="1"/>
</dbReference>
<accession>M9R5N0</accession>
<dbReference type="PANTHER" id="PTHR30537">
    <property type="entry name" value="HTH-TYPE TRANSCRIPTIONAL REGULATOR"/>
    <property type="match status" value="1"/>
</dbReference>
<protein>
    <submittedName>
        <fullName evidence="6">LysR family transcriptional regulator</fullName>
    </submittedName>
</protein>
<keyword evidence="2" id="KW-0805">Transcription regulation</keyword>
<dbReference type="KEGG" id="oat:OAN307_c23050"/>
<dbReference type="InterPro" id="IPR036390">
    <property type="entry name" value="WH_DNA-bd_sf"/>
</dbReference>
<comment type="similarity">
    <text evidence="1">Belongs to the LysR transcriptional regulatory family.</text>
</comment>
<evidence type="ECO:0000313" key="7">
    <source>
        <dbReference type="Proteomes" id="UP000005307"/>
    </source>
</evidence>
<evidence type="ECO:0000313" key="6">
    <source>
        <dbReference type="EMBL" id="AGI67929.1"/>
    </source>
</evidence>
<keyword evidence="4" id="KW-0804">Transcription</keyword>
<dbReference type="Gene3D" id="1.10.10.10">
    <property type="entry name" value="Winged helix-like DNA-binding domain superfamily/Winged helix DNA-binding domain"/>
    <property type="match status" value="1"/>
</dbReference>
<dbReference type="STRING" id="391626.OAN307_c23050"/>
<dbReference type="Pfam" id="PF03466">
    <property type="entry name" value="LysR_substrate"/>
    <property type="match status" value="1"/>
</dbReference>
<dbReference type="SUPFAM" id="SSF53850">
    <property type="entry name" value="Periplasmic binding protein-like II"/>
    <property type="match status" value="1"/>
</dbReference>
<evidence type="ECO:0000256" key="1">
    <source>
        <dbReference type="ARBA" id="ARBA00009437"/>
    </source>
</evidence>
<dbReference type="InterPro" id="IPR000847">
    <property type="entry name" value="LysR_HTH_N"/>
</dbReference>
<evidence type="ECO:0000259" key="5">
    <source>
        <dbReference type="PROSITE" id="PS50931"/>
    </source>
</evidence>
<evidence type="ECO:0000256" key="3">
    <source>
        <dbReference type="ARBA" id="ARBA00023125"/>
    </source>
</evidence>
<evidence type="ECO:0000256" key="2">
    <source>
        <dbReference type="ARBA" id="ARBA00023015"/>
    </source>
</evidence>
<dbReference type="GO" id="GO:0003700">
    <property type="term" value="F:DNA-binding transcription factor activity"/>
    <property type="evidence" value="ECO:0007669"/>
    <property type="project" value="InterPro"/>
</dbReference>
<keyword evidence="7" id="KW-1185">Reference proteome</keyword>
<sequence length="305" mass="33895">MIMRQRRFLPSIKLLMALDAVVRHRSVTVAAAELNLTQSTVSRLILSLEDQLGVELFTRERRRLIPNTAALSYQRDIARALNIVQQASMSVVANPLGGTLSLAVLPTFATRWLGPRLGQFLNAHPGIAVNVSTRIGHLDFAGETFDAAIYYGLGDWDGVNHLRLFDETVTACVAPGFAQKHPIRRLEDLAGLPMLQLESRPSVWSDWFEGQGGVPYATGGMLMDQYSMMIQSAISGLGIALLPDYLAQIEIFEGRLVPVLERNVPVRGAYWLVWPNDKVEHAPLKTFREWLGEQTNKISHGAQLK</sequence>